<dbReference type="GO" id="GO:0006826">
    <property type="term" value="P:iron ion transport"/>
    <property type="evidence" value="ECO:0007669"/>
    <property type="project" value="InterPro"/>
</dbReference>
<evidence type="ECO:0000313" key="3">
    <source>
        <dbReference type="Proteomes" id="UP000001635"/>
    </source>
</evidence>
<dbReference type="eggNOG" id="COG3720">
    <property type="taxonomic scope" value="Bacteria"/>
</dbReference>
<name>G0J4Y8_CYCMS</name>
<dbReference type="InterPro" id="IPR053733">
    <property type="entry name" value="Heme_Transport_Util_sf"/>
</dbReference>
<proteinExistence type="predicted"/>
<keyword evidence="3" id="KW-1185">Reference proteome</keyword>
<sequence>METIPSTLNTLKASWEALKTQNPKLRIRDAAKQLNASEAELIATGLGQNVVRLSTDFIDQVKKFPKLGKVMALTRSEGCVLEHKGRFQKIEIHGSGSHQIATVIGPIEQRVFFSAWKYGFAVRNESPRGPLFSLQYFDGQGDAIMKVYIQGESDEAYANKLISEHLDLDQSAAPEPVAYEVPEYTCRENLDFESFSSDWENMKDTHDFFGMLRKYKLNRLNAVEWIGEKWAYPVDKLSARKVVNFAAETELPIMIFAGNRGNIQIHQGKVKHIKQLGDWLNVMDPDFNMHLNEQVIDKAFVVHKNTEDGLVSALELFDQNGEMIGQFFGLRKPGIPQNKAWKNLLDGLS</sequence>
<evidence type="ECO:0000259" key="1">
    <source>
        <dbReference type="Pfam" id="PF05171"/>
    </source>
</evidence>
<accession>G0J4Y8</accession>
<dbReference type="CDD" id="cd16831">
    <property type="entry name" value="HemS-like_C"/>
    <property type="match status" value="1"/>
</dbReference>
<protein>
    <submittedName>
        <fullName evidence="2">Hemin-degrading family protein</fullName>
    </submittedName>
</protein>
<reference evidence="3" key="1">
    <citation type="submission" date="2011-07" db="EMBL/GenBank/DDBJ databases">
        <title>The complete genome of Cyclobacterium marinum DSM 745.</title>
        <authorList>
            <person name="Lucas S."/>
            <person name="Han J."/>
            <person name="Lapidus A."/>
            <person name="Bruce D."/>
            <person name="Goodwin L."/>
            <person name="Pitluck S."/>
            <person name="Peters L."/>
            <person name="Kyrpides N."/>
            <person name="Mavromatis K."/>
            <person name="Ivanova N."/>
            <person name="Ovchinnikova G."/>
            <person name="Chertkov O."/>
            <person name="Detter J.C."/>
            <person name="Tapia R."/>
            <person name="Han C."/>
            <person name="Land M."/>
            <person name="Hauser L."/>
            <person name="Markowitz V."/>
            <person name="Cheng J.-F."/>
            <person name="Hugenholtz P."/>
            <person name="Woyke T."/>
            <person name="Wu D."/>
            <person name="Tindall B."/>
            <person name="Schuetze A."/>
            <person name="Brambilla E."/>
            <person name="Klenk H.-P."/>
            <person name="Eisen J.A."/>
        </authorList>
    </citation>
    <scope>NUCLEOTIDE SEQUENCE [LARGE SCALE GENOMIC DNA]</scope>
    <source>
        <strain evidence="3">ATCC 25205 / DSM 745 / LMG 13164 / NCIMB 1802</strain>
    </source>
</reference>
<dbReference type="STRING" id="880070.Cycma_2240"/>
<dbReference type="InterPro" id="IPR010413">
    <property type="entry name" value="HutX-like"/>
</dbReference>
<dbReference type="CDD" id="cd16830">
    <property type="entry name" value="HemS-like_N"/>
    <property type="match status" value="1"/>
</dbReference>
<dbReference type="Gene3D" id="3.40.1570.10">
    <property type="entry name" value="HemS/ChuS/ChuX like domains"/>
    <property type="match status" value="2"/>
</dbReference>
<dbReference type="Pfam" id="PF05171">
    <property type="entry name" value="HemS"/>
    <property type="match status" value="1"/>
</dbReference>
<dbReference type="AlphaFoldDB" id="G0J4Y8"/>
<dbReference type="OrthoDB" id="316630at2"/>
<dbReference type="RefSeq" id="WP_014020275.1">
    <property type="nucleotide sequence ID" value="NC_015914.1"/>
</dbReference>
<dbReference type="KEGG" id="cmr:Cycma_2240"/>
<organism evidence="2 3">
    <name type="scientific">Cyclobacterium marinum (strain ATCC 25205 / DSM 745 / LMG 13164 / NCIMB 1802)</name>
    <name type="common">Flectobacillus marinus</name>
    <dbReference type="NCBI Taxonomy" id="880070"/>
    <lineage>
        <taxon>Bacteria</taxon>
        <taxon>Pseudomonadati</taxon>
        <taxon>Bacteroidota</taxon>
        <taxon>Cytophagia</taxon>
        <taxon>Cytophagales</taxon>
        <taxon>Cyclobacteriaceae</taxon>
        <taxon>Cyclobacterium</taxon>
    </lineage>
</organism>
<evidence type="ECO:0000313" key="2">
    <source>
        <dbReference type="EMBL" id="AEL25982.1"/>
    </source>
</evidence>
<dbReference type="InterPro" id="IPR007845">
    <property type="entry name" value="HemS/ChuX_dom"/>
</dbReference>
<feature type="domain" description="Haemin-degrading HemS/ChuX" evidence="1">
    <location>
        <begin position="217"/>
        <end position="347"/>
    </location>
</feature>
<gene>
    <name evidence="2" type="ordered locus">Cycma_2240</name>
</gene>
<dbReference type="Pfam" id="PF06228">
    <property type="entry name" value="ChuX_HutX"/>
    <property type="match status" value="1"/>
</dbReference>
<dbReference type="Proteomes" id="UP000001635">
    <property type="component" value="Chromosome"/>
</dbReference>
<dbReference type="EMBL" id="CP002955">
    <property type="protein sequence ID" value="AEL25982.1"/>
    <property type="molecule type" value="Genomic_DNA"/>
</dbReference>
<dbReference type="HOGENOM" id="CLU_034543_0_0_10"/>
<dbReference type="SUPFAM" id="SSF144064">
    <property type="entry name" value="Heme iron utilization protein-like"/>
    <property type="match status" value="1"/>
</dbReference>